<name>A0A1V9Z2R8_9STRA</name>
<dbReference type="GO" id="GO:0016491">
    <property type="term" value="F:oxidoreductase activity"/>
    <property type="evidence" value="ECO:0007669"/>
    <property type="project" value="InterPro"/>
</dbReference>
<dbReference type="Pfam" id="PF04116">
    <property type="entry name" value="FA_hydroxylase"/>
    <property type="match status" value="1"/>
</dbReference>
<feature type="domain" description="Fatty acid hydroxylase" evidence="6">
    <location>
        <begin position="122"/>
        <end position="253"/>
    </location>
</feature>
<keyword evidence="8" id="KW-1185">Reference proteome</keyword>
<comment type="caution">
    <text evidence="7">The sequence shown here is derived from an EMBL/GenBank/DDBJ whole genome shotgun (WGS) entry which is preliminary data.</text>
</comment>
<comment type="subcellular location">
    <subcellularLocation>
        <location evidence="1">Membrane</location>
    </subcellularLocation>
</comment>
<keyword evidence="3 5" id="KW-1133">Transmembrane helix</keyword>
<dbReference type="STRING" id="74557.A0A1V9Z2R8"/>
<feature type="transmembrane region" description="Helical" evidence="5">
    <location>
        <begin position="31"/>
        <end position="57"/>
    </location>
</feature>
<keyword evidence="2 5" id="KW-0812">Transmembrane</keyword>
<evidence type="ECO:0000256" key="1">
    <source>
        <dbReference type="ARBA" id="ARBA00004370"/>
    </source>
</evidence>
<evidence type="ECO:0000256" key="2">
    <source>
        <dbReference type="ARBA" id="ARBA00022692"/>
    </source>
</evidence>
<evidence type="ECO:0000313" key="8">
    <source>
        <dbReference type="Proteomes" id="UP000243217"/>
    </source>
</evidence>
<reference evidence="7 8" key="1">
    <citation type="journal article" date="2014" name="Genome Biol. Evol.">
        <title>The secreted proteins of Achlya hypogyna and Thraustotheca clavata identify the ancestral oomycete secretome and reveal gene acquisitions by horizontal gene transfer.</title>
        <authorList>
            <person name="Misner I."/>
            <person name="Blouin N."/>
            <person name="Leonard G."/>
            <person name="Richards T.A."/>
            <person name="Lane C.E."/>
        </authorList>
    </citation>
    <scope>NUCLEOTIDE SEQUENCE [LARGE SCALE GENOMIC DNA]</scope>
    <source>
        <strain evidence="7 8">ATCC 34112</strain>
    </source>
</reference>
<feature type="transmembrane region" description="Helical" evidence="5">
    <location>
        <begin position="190"/>
        <end position="207"/>
    </location>
</feature>
<organism evidence="7 8">
    <name type="scientific">Thraustotheca clavata</name>
    <dbReference type="NCBI Taxonomy" id="74557"/>
    <lineage>
        <taxon>Eukaryota</taxon>
        <taxon>Sar</taxon>
        <taxon>Stramenopiles</taxon>
        <taxon>Oomycota</taxon>
        <taxon>Saprolegniomycetes</taxon>
        <taxon>Saprolegniales</taxon>
        <taxon>Achlyaceae</taxon>
        <taxon>Thraustotheca</taxon>
    </lineage>
</organism>
<evidence type="ECO:0000259" key="6">
    <source>
        <dbReference type="Pfam" id="PF04116"/>
    </source>
</evidence>
<sequence length="279" mass="32792">MDLVLKLADTYVLSPFVYSSSWPEGDIYRQAISIFGITMIGGYVLYLSFATLSYFLIYDKEYMKHPKFLKNQVQLELQVSCTSIPIMTLFTLPIFLAEVRGYSFLYDDLEEYGYPYLALSILCFMFFNDMAIYWIHRWLHHPLVYKRVHKLHHKWLVPTPFASHAFDPLDGFLQSTPYHIFVFLMPLHKVVYLGLFVLVNFWTISIHDGDFIMNKMPKWFESIVNGAAHHTDHHLYFTVNYGQYFTLWDHIGGSFRYPTPFEGQGPLDDVKRMNKAKSA</sequence>
<dbReference type="GO" id="GO:0005506">
    <property type="term" value="F:iron ion binding"/>
    <property type="evidence" value="ECO:0007669"/>
    <property type="project" value="InterPro"/>
</dbReference>
<dbReference type="InterPro" id="IPR006694">
    <property type="entry name" value="Fatty_acid_hydroxylase"/>
</dbReference>
<protein>
    <submittedName>
        <fullName evidence="7">Sterol-C5-desaturase</fullName>
    </submittedName>
</protein>
<evidence type="ECO:0000256" key="5">
    <source>
        <dbReference type="SAM" id="Phobius"/>
    </source>
</evidence>
<dbReference type="EMBL" id="JNBS01002352">
    <property type="protein sequence ID" value="OQR92172.1"/>
    <property type="molecule type" value="Genomic_DNA"/>
</dbReference>
<evidence type="ECO:0000256" key="4">
    <source>
        <dbReference type="ARBA" id="ARBA00023136"/>
    </source>
</evidence>
<dbReference type="GO" id="GO:0016020">
    <property type="term" value="C:membrane"/>
    <property type="evidence" value="ECO:0007669"/>
    <property type="project" value="UniProtKB-SubCell"/>
</dbReference>
<evidence type="ECO:0000313" key="7">
    <source>
        <dbReference type="EMBL" id="OQR92172.1"/>
    </source>
</evidence>
<keyword evidence="4 5" id="KW-0472">Membrane</keyword>
<feature type="transmembrane region" description="Helical" evidence="5">
    <location>
        <begin position="116"/>
        <end position="136"/>
    </location>
</feature>
<dbReference type="PANTHER" id="PTHR11863">
    <property type="entry name" value="STEROL DESATURASE"/>
    <property type="match status" value="1"/>
</dbReference>
<accession>A0A1V9Z2R8</accession>
<gene>
    <name evidence="7" type="ORF">THRCLA_08776</name>
</gene>
<feature type="transmembrane region" description="Helical" evidence="5">
    <location>
        <begin position="77"/>
        <end position="96"/>
    </location>
</feature>
<evidence type="ECO:0000256" key="3">
    <source>
        <dbReference type="ARBA" id="ARBA00022989"/>
    </source>
</evidence>
<dbReference type="OrthoDB" id="408954at2759"/>
<dbReference type="InterPro" id="IPR050307">
    <property type="entry name" value="Sterol_Desaturase_Related"/>
</dbReference>
<dbReference type="Proteomes" id="UP000243217">
    <property type="component" value="Unassembled WGS sequence"/>
</dbReference>
<proteinExistence type="predicted"/>
<dbReference type="AlphaFoldDB" id="A0A1V9Z2R8"/>
<dbReference type="GO" id="GO:0008610">
    <property type="term" value="P:lipid biosynthetic process"/>
    <property type="evidence" value="ECO:0007669"/>
    <property type="project" value="InterPro"/>
</dbReference>